<evidence type="ECO:0000313" key="1">
    <source>
        <dbReference type="EMBL" id="KKN61067.1"/>
    </source>
</evidence>
<dbReference type="Gene3D" id="3.40.50.11980">
    <property type="match status" value="1"/>
</dbReference>
<comment type="caution">
    <text evidence="1">The sequence shown here is derived from an EMBL/GenBank/DDBJ whole genome shotgun (WGS) entry which is preliminary data.</text>
</comment>
<gene>
    <name evidence="1" type="ORF">LCGC14_0525750</name>
</gene>
<proteinExistence type="predicted"/>
<reference evidence="1" key="1">
    <citation type="journal article" date="2015" name="Nature">
        <title>Complex archaea that bridge the gap between prokaryotes and eukaryotes.</title>
        <authorList>
            <person name="Spang A."/>
            <person name="Saw J.H."/>
            <person name="Jorgensen S.L."/>
            <person name="Zaremba-Niedzwiedzka K."/>
            <person name="Martijn J."/>
            <person name="Lind A.E."/>
            <person name="van Eijk R."/>
            <person name="Schleper C."/>
            <person name="Guy L."/>
            <person name="Ettema T.J."/>
        </authorList>
    </citation>
    <scope>NUCLEOTIDE SEQUENCE</scope>
</reference>
<sequence length="195" mass="22652">MKKNELICFLENQERFLFKDKTILVDAANLILDFGGLENYINLIKKIEKYQPKKIYLLADASLKYQLTPRDTDRYLDLVAEGMIHECPSKTQADLYLIQMCVTIPNSAIISNDDFKEWEPKLVKHCKLIKFLAINGNIYFNINLKPKPNNNSNPNKITVKIPKFNSTITTKNEEPFGIEALYRTDIEKNKTIDIY</sequence>
<name>A0A0F9SFJ3_9ZZZZ</name>
<accession>A0A0F9SFJ3</accession>
<evidence type="ECO:0008006" key="2">
    <source>
        <dbReference type="Google" id="ProtNLM"/>
    </source>
</evidence>
<dbReference type="EMBL" id="LAZR01000673">
    <property type="protein sequence ID" value="KKN61067.1"/>
    <property type="molecule type" value="Genomic_DNA"/>
</dbReference>
<organism evidence="1">
    <name type="scientific">marine sediment metagenome</name>
    <dbReference type="NCBI Taxonomy" id="412755"/>
    <lineage>
        <taxon>unclassified sequences</taxon>
        <taxon>metagenomes</taxon>
        <taxon>ecological metagenomes</taxon>
    </lineage>
</organism>
<dbReference type="AlphaFoldDB" id="A0A0F9SFJ3"/>
<protein>
    <recommendedName>
        <fullName evidence="2">RNase NYN domain-containing protein</fullName>
    </recommendedName>
</protein>